<reference evidence="1 2" key="1">
    <citation type="submission" date="2019-03" db="EMBL/GenBank/DDBJ databases">
        <title>Single cell metagenomics reveals metabolic interactions within the superorganism composed of flagellate Streblomastix strix and complex community of Bacteroidetes bacteria on its surface.</title>
        <authorList>
            <person name="Treitli S.C."/>
            <person name="Kolisko M."/>
            <person name="Husnik F."/>
            <person name="Keeling P."/>
            <person name="Hampl V."/>
        </authorList>
    </citation>
    <scope>NUCLEOTIDE SEQUENCE [LARGE SCALE GENOMIC DNA]</scope>
    <source>
        <strain evidence="1">ST1C</strain>
    </source>
</reference>
<evidence type="ECO:0000313" key="2">
    <source>
        <dbReference type="Proteomes" id="UP000324800"/>
    </source>
</evidence>
<gene>
    <name evidence="1" type="ORF">EZS28_043115</name>
</gene>
<sequence length="82" mass="9362">IKKKQRLEGNEELYEIEEEPPEVKNDHQERLQALQRRMPWCICLHATYQPALQAGDGRMSISVVQRAVQELEGDGGAHYACA</sequence>
<comment type="caution">
    <text evidence="1">The sequence shown here is derived from an EMBL/GenBank/DDBJ whole genome shotgun (WGS) entry which is preliminary data.</text>
</comment>
<protein>
    <submittedName>
        <fullName evidence="1">Uncharacterized protein</fullName>
    </submittedName>
</protein>
<organism evidence="1 2">
    <name type="scientific">Streblomastix strix</name>
    <dbReference type="NCBI Taxonomy" id="222440"/>
    <lineage>
        <taxon>Eukaryota</taxon>
        <taxon>Metamonada</taxon>
        <taxon>Preaxostyla</taxon>
        <taxon>Oxymonadida</taxon>
        <taxon>Streblomastigidae</taxon>
        <taxon>Streblomastix</taxon>
    </lineage>
</organism>
<accession>A0A5J4TTX5</accession>
<proteinExistence type="predicted"/>
<evidence type="ECO:0000313" key="1">
    <source>
        <dbReference type="EMBL" id="KAA6361359.1"/>
    </source>
</evidence>
<dbReference type="Proteomes" id="UP000324800">
    <property type="component" value="Unassembled WGS sequence"/>
</dbReference>
<dbReference type="AlphaFoldDB" id="A0A5J4TTX5"/>
<dbReference type="EMBL" id="SNRW01025669">
    <property type="protein sequence ID" value="KAA6361359.1"/>
    <property type="molecule type" value="Genomic_DNA"/>
</dbReference>
<name>A0A5J4TTX5_9EUKA</name>
<feature type="non-terminal residue" evidence="1">
    <location>
        <position position="1"/>
    </location>
</feature>